<dbReference type="InterPro" id="IPR037294">
    <property type="entry name" value="ABC_BtuC-like"/>
</dbReference>
<evidence type="ECO:0000313" key="9">
    <source>
        <dbReference type="Proteomes" id="UP000694660"/>
    </source>
</evidence>
<evidence type="ECO:0000256" key="2">
    <source>
        <dbReference type="ARBA" id="ARBA00008034"/>
    </source>
</evidence>
<feature type="transmembrane region" description="Helical" evidence="7">
    <location>
        <begin position="87"/>
        <end position="109"/>
    </location>
</feature>
<evidence type="ECO:0000256" key="4">
    <source>
        <dbReference type="ARBA" id="ARBA00022989"/>
    </source>
</evidence>
<evidence type="ECO:0000256" key="5">
    <source>
        <dbReference type="ARBA" id="ARBA00023136"/>
    </source>
</evidence>
<dbReference type="RefSeq" id="WP_214359689.1">
    <property type="nucleotide sequence ID" value="NZ_JAEKFT010000002.1"/>
</dbReference>
<dbReference type="AlphaFoldDB" id="A0A944D4M1"/>
<feature type="transmembrane region" description="Helical" evidence="7">
    <location>
        <begin position="211"/>
        <end position="233"/>
    </location>
</feature>
<proteinExistence type="inferred from homology"/>
<dbReference type="InterPro" id="IPR001626">
    <property type="entry name" value="ABC_TroCD"/>
</dbReference>
<comment type="caution">
    <text evidence="8">The sequence shown here is derived from an EMBL/GenBank/DDBJ whole genome shotgun (WGS) entry which is preliminary data.</text>
</comment>
<dbReference type="EMBL" id="JAEKFT010000002">
    <property type="protein sequence ID" value="MBT0959925.1"/>
    <property type="molecule type" value="Genomic_DNA"/>
</dbReference>
<dbReference type="GO" id="GO:0055085">
    <property type="term" value="P:transmembrane transport"/>
    <property type="evidence" value="ECO:0007669"/>
    <property type="project" value="InterPro"/>
</dbReference>
<keyword evidence="3 6" id="KW-0812">Transmembrane</keyword>
<feature type="transmembrane region" description="Helical" evidence="7">
    <location>
        <begin position="52"/>
        <end position="75"/>
    </location>
</feature>
<comment type="subcellular location">
    <subcellularLocation>
        <location evidence="6">Cell membrane</location>
        <topology evidence="6">Multi-pass membrane protein</topology>
    </subcellularLocation>
    <subcellularLocation>
        <location evidence="1">Membrane</location>
        <topology evidence="1">Multi-pass membrane protein</topology>
    </subcellularLocation>
</comment>
<accession>A0A944D4M1</accession>
<name>A0A944D4M1_DENI1</name>
<reference evidence="9" key="1">
    <citation type="journal article" date="2022" name="ISME J.">
        <title>Genetic and phylogenetic analysis of dissimilatory iodate-reducing bacteria identifies potential niches across the world's oceans.</title>
        <authorList>
            <person name="Reyes-Umana V."/>
            <person name="Henning Z."/>
            <person name="Lee K."/>
            <person name="Barnum T.P."/>
            <person name="Coates J.D."/>
        </authorList>
    </citation>
    <scope>NUCLEOTIDE SEQUENCE [LARGE SCALE GENOMIC DNA]</scope>
    <source>
        <strain evidence="9">IR12</strain>
    </source>
</reference>
<protein>
    <submittedName>
        <fullName evidence="8">Metal ABC transporter permease</fullName>
    </submittedName>
</protein>
<evidence type="ECO:0000256" key="3">
    <source>
        <dbReference type="ARBA" id="ARBA00022692"/>
    </source>
</evidence>
<feature type="transmembrane region" description="Helical" evidence="7">
    <location>
        <begin position="239"/>
        <end position="258"/>
    </location>
</feature>
<dbReference type="GO" id="GO:0043190">
    <property type="term" value="C:ATP-binding cassette (ABC) transporter complex"/>
    <property type="evidence" value="ECO:0007669"/>
    <property type="project" value="InterPro"/>
</dbReference>
<keyword evidence="9" id="KW-1185">Reference proteome</keyword>
<evidence type="ECO:0000256" key="1">
    <source>
        <dbReference type="ARBA" id="ARBA00004141"/>
    </source>
</evidence>
<organism evidence="8 9">
    <name type="scientific">Denitromonas iodatirespirans</name>
    <dbReference type="NCBI Taxonomy" id="2795389"/>
    <lineage>
        <taxon>Bacteria</taxon>
        <taxon>Pseudomonadati</taxon>
        <taxon>Pseudomonadota</taxon>
        <taxon>Betaproteobacteria</taxon>
        <taxon>Rhodocyclales</taxon>
        <taxon>Zoogloeaceae</taxon>
        <taxon>Denitromonas</taxon>
    </lineage>
</organism>
<dbReference type="SUPFAM" id="SSF81345">
    <property type="entry name" value="ABC transporter involved in vitamin B12 uptake, BtuC"/>
    <property type="match status" value="1"/>
</dbReference>
<feature type="transmembrane region" description="Helical" evidence="7">
    <location>
        <begin position="176"/>
        <end position="199"/>
    </location>
</feature>
<dbReference type="Proteomes" id="UP000694660">
    <property type="component" value="Unassembled WGS sequence"/>
</dbReference>
<evidence type="ECO:0000256" key="6">
    <source>
        <dbReference type="RuleBase" id="RU003943"/>
    </source>
</evidence>
<evidence type="ECO:0000256" key="7">
    <source>
        <dbReference type="SAM" id="Phobius"/>
    </source>
</evidence>
<feature type="transmembrane region" description="Helical" evidence="7">
    <location>
        <begin position="121"/>
        <end position="144"/>
    </location>
</feature>
<keyword evidence="6" id="KW-0813">Transport</keyword>
<keyword evidence="5 7" id="KW-0472">Membrane</keyword>
<dbReference type="Pfam" id="PF00950">
    <property type="entry name" value="ABC-3"/>
    <property type="match status" value="1"/>
</dbReference>
<gene>
    <name evidence="8" type="ORF">I8J34_01955</name>
</gene>
<evidence type="ECO:0000313" key="8">
    <source>
        <dbReference type="EMBL" id="MBT0959925.1"/>
    </source>
</evidence>
<feature type="transmembrane region" description="Helical" evidence="7">
    <location>
        <begin position="12"/>
        <end position="32"/>
    </location>
</feature>
<comment type="similarity">
    <text evidence="2 6">Belongs to the ABC-3 integral membrane protein family.</text>
</comment>
<sequence>MNIDLIFDPLFRLPFLTGLLLAVWLPVLGLYLRLRGEWLAVLGMAQLASAGALGGAVLGLPAVVGGAGAGLLAALAKWGLKRPSDSAYAAMLLLGWAAAVAVMSNHPLAEQAAGAVFDGQLYFTGGGHLAASAAVLGIGVLVLVRAHRAMLRARVHPALGPPGAATRLAFDLVAGASVGVAILSLGVMASFALAFVPAWRAFATAPSWRSALWRAMAMGLTAYVVGFALALVLDQPFGPAGVAAVLAVAALAPPWRGLRGGASRRR</sequence>
<keyword evidence="4 7" id="KW-1133">Transmembrane helix</keyword>